<protein>
    <submittedName>
        <fullName evidence="1">Uncharacterized protein</fullName>
    </submittedName>
</protein>
<proteinExistence type="predicted"/>
<dbReference type="EMBL" id="PP511876">
    <property type="protein sequence ID" value="XCD08438.1"/>
    <property type="molecule type" value="Genomic_DNA"/>
</dbReference>
<evidence type="ECO:0000313" key="1">
    <source>
        <dbReference type="EMBL" id="XCD08438.1"/>
    </source>
</evidence>
<reference evidence="1" key="1">
    <citation type="submission" date="2024-03" db="EMBL/GenBank/DDBJ databases">
        <title>Diverse circular DNA viruses in blood, oral, and fecal samples of captive lemurs.</title>
        <authorList>
            <person name="Paietta E.N."/>
            <person name="Kraberger S."/>
            <person name="Lund M.C."/>
            <person name="Custer J.M."/>
            <person name="Vargas K.M."/>
            <person name="Ehmke E.E."/>
            <person name="Yoder A.D."/>
            <person name="Varsani A."/>
        </authorList>
    </citation>
    <scope>NUCLEOTIDE SEQUENCE</scope>
    <source>
        <strain evidence="1">Duke_30FF_63</strain>
    </source>
</reference>
<sequence>MKNVCNKGAVVQLNTDEYVRVVENVDKYSFLGYIIQDGLLINRNKESLKLRKRYNIKKKFFTLSICVKLDMYDGILMYMACISKTRNVLYIPHSEKLYTQYKYCKEHDIEYILKIYSPKDKDGIYVKFNEMHKVIRSKHSLKKMFWCKITDIKPL</sequence>
<organism evidence="1">
    <name type="scientific">Dulem virus 42</name>
    <dbReference type="NCBI Taxonomy" id="3145760"/>
    <lineage>
        <taxon>Viruses</taxon>
        <taxon>Duplodnaviria</taxon>
        <taxon>Heunggongvirae</taxon>
        <taxon>Uroviricota</taxon>
        <taxon>Caudoviricetes</taxon>
    </lineage>
</organism>
<accession>A0AAU8BB42</accession>
<name>A0AAU8BB42_9CAUD</name>